<gene>
    <name evidence="1" type="ORF">CMEL01_11449</name>
</gene>
<accession>A0AAI9V118</accession>
<proteinExistence type="predicted"/>
<keyword evidence="2" id="KW-1185">Reference proteome</keyword>
<evidence type="ECO:0000313" key="1">
    <source>
        <dbReference type="EMBL" id="KAK1467456.1"/>
    </source>
</evidence>
<dbReference type="Proteomes" id="UP001239795">
    <property type="component" value="Unassembled WGS sequence"/>
</dbReference>
<name>A0AAI9V118_9PEZI</name>
<organism evidence="1 2">
    <name type="scientific">Colletotrichum melonis</name>
    <dbReference type="NCBI Taxonomy" id="1209925"/>
    <lineage>
        <taxon>Eukaryota</taxon>
        <taxon>Fungi</taxon>
        <taxon>Dikarya</taxon>
        <taxon>Ascomycota</taxon>
        <taxon>Pezizomycotina</taxon>
        <taxon>Sordariomycetes</taxon>
        <taxon>Hypocreomycetidae</taxon>
        <taxon>Glomerellales</taxon>
        <taxon>Glomerellaceae</taxon>
        <taxon>Colletotrichum</taxon>
        <taxon>Colletotrichum acutatum species complex</taxon>
    </lineage>
</organism>
<evidence type="ECO:0000313" key="2">
    <source>
        <dbReference type="Proteomes" id="UP001239795"/>
    </source>
</evidence>
<protein>
    <submittedName>
        <fullName evidence="1">Uncharacterized protein</fullName>
    </submittedName>
</protein>
<comment type="caution">
    <text evidence="1">The sequence shown here is derived from an EMBL/GenBank/DDBJ whole genome shotgun (WGS) entry which is preliminary data.</text>
</comment>
<sequence>GRRTLYEQSPKRTKAERVWCGVGAALRGVGVSVGYEPVDGTRCSRVSRNATQRNAPSPVLFRLWYEDAQAEHFTHPAIHHRATQASQVKPT</sequence>
<feature type="non-terminal residue" evidence="1">
    <location>
        <position position="1"/>
    </location>
</feature>
<dbReference type="AlphaFoldDB" id="A0AAI9V118"/>
<dbReference type="EMBL" id="MLGG01000002">
    <property type="protein sequence ID" value="KAK1467456.1"/>
    <property type="molecule type" value="Genomic_DNA"/>
</dbReference>
<reference evidence="1 2" key="1">
    <citation type="submission" date="2016-10" db="EMBL/GenBank/DDBJ databases">
        <title>The genome sequence of Colletotrichum fioriniae PJ7.</title>
        <authorList>
            <person name="Baroncelli R."/>
        </authorList>
    </citation>
    <scope>NUCLEOTIDE SEQUENCE [LARGE SCALE GENOMIC DNA]</scope>
    <source>
        <strain evidence="1">Col 31</strain>
    </source>
</reference>